<dbReference type="SUPFAM" id="SSF55753">
    <property type="entry name" value="Actin depolymerizing proteins"/>
    <property type="match status" value="1"/>
</dbReference>
<dbReference type="PANTHER" id="PTHR11249:SF2">
    <property type="entry name" value="GLIA MATURATION FACTOR"/>
    <property type="match status" value="1"/>
</dbReference>
<dbReference type="GO" id="GO:0071933">
    <property type="term" value="F:Arp2/3 complex binding"/>
    <property type="evidence" value="ECO:0007669"/>
    <property type="project" value="InterPro"/>
</dbReference>
<dbReference type="SMART" id="SM00102">
    <property type="entry name" value="ADF"/>
    <property type="match status" value="1"/>
</dbReference>
<evidence type="ECO:0000259" key="3">
    <source>
        <dbReference type="PROSITE" id="PS51263"/>
    </source>
</evidence>
<sequence>MVRLPRIPPRKRCAPDDISGEQASESRLYAFSPETKEKLRKFRLGTSRAKDPQAIIYVELTVNLIDIIDQKNQEIRPEDGEVYTKMEDLADELPDSSPRFILLSYPLTLKSGRPSVPYVLLYWLPENCNPNSRMMYAGAVELMRNTAQVNRVIEVEEEKDIISIESNLQGED</sequence>
<dbReference type="InterPro" id="IPR011171">
    <property type="entry name" value="GMF"/>
</dbReference>
<dbReference type="PIRSF" id="PIRSF001788">
    <property type="entry name" value="GMF-beta"/>
    <property type="match status" value="1"/>
</dbReference>
<reference evidence="4 5" key="1">
    <citation type="submission" date="2015-02" db="EMBL/GenBank/DDBJ databases">
        <title>Draft genome sequence of Aspergillus parasiticus SU-1.</title>
        <authorList>
            <person name="Yu J."/>
            <person name="Fedorova N."/>
            <person name="Yin Y."/>
            <person name="Losada L."/>
            <person name="Zafar N."/>
            <person name="Taujale R."/>
            <person name="Ehrlich K.C."/>
            <person name="Bhatnagar D."/>
            <person name="Cleveland T.E."/>
            <person name="Bennett J.W."/>
            <person name="Nierman W.C."/>
        </authorList>
    </citation>
    <scope>NUCLEOTIDE SEQUENCE [LARGE SCALE GENOMIC DNA]</scope>
    <source>
        <strain evidence="5">ATCC 56775 / NRRL 5862 / SRRC 143 / SU-1</strain>
    </source>
</reference>
<dbReference type="STRING" id="1403190.A0A0F0HXI8"/>
<evidence type="ECO:0000313" key="5">
    <source>
        <dbReference type="Proteomes" id="UP000033540"/>
    </source>
</evidence>
<gene>
    <name evidence="4" type="ORF">P875_00053576</name>
</gene>
<dbReference type="InterPro" id="IPR002108">
    <property type="entry name" value="ADF-H"/>
</dbReference>
<dbReference type="Gene3D" id="3.40.20.10">
    <property type="entry name" value="Severin"/>
    <property type="match status" value="1"/>
</dbReference>
<name>A0A0F0HXI8_ASPPU</name>
<evidence type="ECO:0000313" key="4">
    <source>
        <dbReference type="EMBL" id="KJK60239.1"/>
    </source>
</evidence>
<comment type="caution">
    <text evidence="4">The sequence shown here is derived from an EMBL/GenBank/DDBJ whole genome shotgun (WGS) entry which is preliminary data.</text>
</comment>
<comment type="similarity">
    <text evidence="1">Belongs to the actin-binding proteins ADF family. GMF subfamily.</text>
</comment>
<accession>A0A0F0HXI8</accession>
<organism evidence="4 5">
    <name type="scientific">Aspergillus parasiticus (strain ATCC 56775 / NRRL 5862 / SRRC 143 / SU-1)</name>
    <dbReference type="NCBI Taxonomy" id="1403190"/>
    <lineage>
        <taxon>Eukaryota</taxon>
        <taxon>Fungi</taxon>
        <taxon>Dikarya</taxon>
        <taxon>Ascomycota</taxon>
        <taxon>Pezizomycotina</taxon>
        <taxon>Eurotiomycetes</taxon>
        <taxon>Eurotiomycetidae</taxon>
        <taxon>Eurotiales</taxon>
        <taxon>Aspergillaceae</taxon>
        <taxon>Aspergillus</taxon>
        <taxon>Aspergillus subgen. Circumdati</taxon>
    </lineage>
</organism>
<dbReference type="Proteomes" id="UP000033540">
    <property type="component" value="Unassembled WGS sequence"/>
</dbReference>
<protein>
    <submittedName>
        <fullName evidence="4">ADF-homology domain of glia maturation factor beta like protein</fullName>
    </submittedName>
</protein>
<dbReference type="GO" id="GO:0030479">
    <property type="term" value="C:actin cortical patch"/>
    <property type="evidence" value="ECO:0007669"/>
    <property type="project" value="TreeGrafter"/>
</dbReference>
<dbReference type="OrthoDB" id="3919494at2759"/>
<dbReference type="AlphaFoldDB" id="A0A0F0HXI8"/>
<dbReference type="GO" id="GO:0034316">
    <property type="term" value="P:negative regulation of Arp2/3 complex-mediated actin nucleation"/>
    <property type="evidence" value="ECO:0007669"/>
    <property type="project" value="TreeGrafter"/>
</dbReference>
<feature type="region of interest" description="Disordered" evidence="2">
    <location>
        <begin position="1"/>
        <end position="21"/>
    </location>
</feature>
<dbReference type="PANTHER" id="PTHR11249">
    <property type="entry name" value="GLIAL FACTOR NATURATION FACTOR"/>
    <property type="match status" value="1"/>
</dbReference>
<dbReference type="CDD" id="cd11283">
    <property type="entry name" value="ADF_GMF-beta_like"/>
    <property type="match status" value="1"/>
</dbReference>
<feature type="domain" description="ADF-H" evidence="3">
    <location>
        <begin position="27"/>
        <end position="171"/>
    </location>
</feature>
<dbReference type="Pfam" id="PF00241">
    <property type="entry name" value="Cofilin_ADF"/>
    <property type="match status" value="1"/>
</dbReference>
<evidence type="ECO:0000256" key="2">
    <source>
        <dbReference type="SAM" id="MobiDB-lite"/>
    </source>
</evidence>
<dbReference type="InterPro" id="IPR029006">
    <property type="entry name" value="ADF-H/Gelsolin-like_dom_sf"/>
</dbReference>
<evidence type="ECO:0000256" key="1">
    <source>
        <dbReference type="ARBA" id="ARBA00010055"/>
    </source>
</evidence>
<proteinExistence type="inferred from homology"/>
<dbReference type="PROSITE" id="PS51263">
    <property type="entry name" value="ADF_H"/>
    <property type="match status" value="1"/>
</dbReference>
<dbReference type="EMBL" id="JZEE01000747">
    <property type="protein sequence ID" value="KJK60239.1"/>
    <property type="molecule type" value="Genomic_DNA"/>
</dbReference>
<dbReference type="GO" id="GO:0003779">
    <property type="term" value="F:actin binding"/>
    <property type="evidence" value="ECO:0007669"/>
    <property type="project" value="InterPro"/>
</dbReference>
<dbReference type="GO" id="GO:0071846">
    <property type="term" value="P:actin filament debranching"/>
    <property type="evidence" value="ECO:0007669"/>
    <property type="project" value="InterPro"/>
</dbReference>
<dbReference type="FunFam" id="3.40.20.10:FF:000048">
    <property type="entry name" value="Putative gmf family protein"/>
    <property type="match status" value="1"/>
</dbReference>